<dbReference type="EMBL" id="CP046368">
    <property type="protein sequence ID" value="QIA69406.1"/>
    <property type="molecule type" value="Genomic_DNA"/>
</dbReference>
<dbReference type="Proteomes" id="UP000464735">
    <property type="component" value="Chromosome"/>
</dbReference>
<dbReference type="GeneID" id="54239896"/>
<protein>
    <submittedName>
        <fullName evidence="1">Uncharacterized protein</fullName>
    </submittedName>
</protein>
<proteinExistence type="predicted"/>
<reference evidence="1 2" key="1">
    <citation type="submission" date="2019-11" db="EMBL/GenBank/DDBJ databases">
        <title>Whole genome sequencing and comparative genomics analyses of five strains of Spiroplasma citri.</title>
        <authorList>
            <person name="Yokomi R."/>
            <person name="Chen J."/>
            <person name="Rattner R."/>
            <person name="Vidalakis G."/>
        </authorList>
    </citation>
    <scope>NUCLEOTIDE SEQUENCE [LARGE SCALE GENOMIC DNA]</scope>
    <source>
        <strain evidence="1 2">BR12</strain>
    </source>
</reference>
<gene>
    <name evidence="1" type="ORF">GL298_07890</name>
</gene>
<evidence type="ECO:0000313" key="2">
    <source>
        <dbReference type="Proteomes" id="UP000464735"/>
    </source>
</evidence>
<name>A0AAJ4EKF6_SPICI</name>
<organism evidence="1 2">
    <name type="scientific">Spiroplasma citri</name>
    <dbReference type="NCBI Taxonomy" id="2133"/>
    <lineage>
        <taxon>Bacteria</taxon>
        <taxon>Bacillati</taxon>
        <taxon>Mycoplasmatota</taxon>
        <taxon>Mollicutes</taxon>
        <taxon>Entomoplasmatales</taxon>
        <taxon>Spiroplasmataceae</taxon>
        <taxon>Spiroplasma</taxon>
    </lineage>
</organism>
<dbReference type="AlphaFoldDB" id="A0AAJ4EKF6"/>
<dbReference type="KEGG" id="sck:SCITRI_001457"/>
<evidence type="ECO:0000313" key="1">
    <source>
        <dbReference type="EMBL" id="QIA69406.1"/>
    </source>
</evidence>
<dbReference type="RefSeq" id="WP_157092877.1">
    <property type="nucleotide sequence ID" value="NZ_CP013197.1"/>
</dbReference>
<accession>A0AAJ4EKF6</accession>
<sequence length="51" mass="6143">MNKKKYKHFSLDERYKLKEYLISETFKKKNGTSNYSKIAKVMNKSPNTIRL</sequence>